<evidence type="ECO:0000256" key="1">
    <source>
        <dbReference type="SAM" id="MobiDB-lite"/>
    </source>
</evidence>
<organism evidence="2 3">
    <name type="scientific">Synaphobranchus kaupii</name>
    <name type="common">Kaup's arrowtooth eel</name>
    <dbReference type="NCBI Taxonomy" id="118154"/>
    <lineage>
        <taxon>Eukaryota</taxon>
        <taxon>Metazoa</taxon>
        <taxon>Chordata</taxon>
        <taxon>Craniata</taxon>
        <taxon>Vertebrata</taxon>
        <taxon>Euteleostomi</taxon>
        <taxon>Actinopterygii</taxon>
        <taxon>Neopterygii</taxon>
        <taxon>Teleostei</taxon>
        <taxon>Anguilliformes</taxon>
        <taxon>Synaphobranchidae</taxon>
        <taxon>Synaphobranchus</taxon>
    </lineage>
</organism>
<proteinExistence type="predicted"/>
<name>A0A9Q1FWG1_SYNKA</name>
<dbReference type="AlphaFoldDB" id="A0A9Q1FWG1"/>
<keyword evidence="3" id="KW-1185">Reference proteome</keyword>
<evidence type="ECO:0000313" key="3">
    <source>
        <dbReference type="Proteomes" id="UP001152622"/>
    </source>
</evidence>
<feature type="region of interest" description="Disordered" evidence="1">
    <location>
        <begin position="1"/>
        <end position="32"/>
    </location>
</feature>
<gene>
    <name evidence="2" type="ORF">SKAU_G00088900</name>
</gene>
<protein>
    <submittedName>
        <fullName evidence="2">Uncharacterized protein</fullName>
    </submittedName>
</protein>
<comment type="caution">
    <text evidence="2">The sequence shown here is derived from an EMBL/GenBank/DDBJ whole genome shotgun (WGS) entry which is preliminary data.</text>
</comment>
<sequence length="90" mass="9668">MRRLEERKPASAARVHHSSPRRRQTPSPSGFPLAASAALCRPLAAVSFFPTAMVVRKAAGRSSANNHPPPLACHQSPRSAPRVLQGELLP</sequence>
<accession>A0A9Q1FWG1</accession>
<feature type="region of interest" description="Disordered" evidence="1">
    <location>
        <begin position="57"/>
        <end position="90"/>
    </location>
</feature>
<feature type="compositionally biased region" description="Basic residues" evidence="1">
    <location>
        <begin position="14"/>
        <end position="24"/>
    </location>
</feature>
<dbReference type="Proteomes" id="UP001152622">
    <property type="component" value="Chromosome 3"/>
</dbReference>
<dbReference type="EMBL" id="JAINUF010000003">
    <property type="protein sequence ID" value="KAJ8368862.1"/>
    <property type="molecule type" value="Genomic_DNA"/>
</dbReference>
<reference evidence="2" key="1">
    <citation type="journal article" date="2023" name="Science">
        <title>Genome structures resolve the early diversification of teleost fishes.</title>
        <authorList>
            <person name="Parey E."/>
            <person name="Louis A."/>
            <person name="Montfort J."/>
            <person name="Bouchez O."/>
            <person name="Roques C."/>
            <person name="Iampietro C."/>
            <person name="Lluch J."/>
            <person name="Castinel A."/>
            <person name="Donnadieu C."/>
            <person name="Desvignes T."/>
            <person name="Floi Bucao C."/>
            <person name="Jouanno E."/>
            <person name="Wen M."/>
            <person name="Mejri S."/>
            <person name="Dirks R."/>
            <person name="Jansen H."/>
            <person name="Henkel C."/>
            <person name="Chen W.J."/>
            <person name="Zahm M."/>
            <person name="Cabau C."/>
            <person name="Klopp C."/>
            <person name="Thompson A.W."/>
            <person name="Robinson-Rechavi M."/>
            <person name="Braasch I."/>
            <person name="Lecointre G."/>
            <person name="Bobe J."/>
            <person name="Postlethwait J.H."/>
            <person name="Berthelot C."/>
            <person name="Roest Crollius H."/>
            <person name="Guiguen Y."/>
        </authorList>
    </citation>
    <scope>NUCLEOTIDE SEQUENCE</scope>
    <source>
        <strain evidence="2">WJC10195</strain>
    </source>
</reference>
<evidence type="ECO:0000313" key="2">
    <source>
        <dbReference type="EMBL" id="KAJ8368862.1"/>
    </source>
</evidence>